<reference evidence="3 4" key="1">
    <citation type="journal article" date="2011" name="Genome Res.">
        <title>Comparative genomics of citric-acid-producing Aspergillus niger ATCC 1015 versus enzyme-producing CBS 513.88.</title>
        <authorList>
            <person name="Andersen M.R."/>
            <person name="Salazar M.P."/>
            <person name="Schaap P.J."/>
            <person name="van de Vondervoort P.J."/>
            <person name="Culley D."/>
            <person name="Thykaer J."/>
            <person name="Frisvad J.C."/>
            <person name="Nielsen K.F."/>
            <person name="Albang R."/>
            <person name="Albermann K."/>
            <person name="Berka R.M."/>
            <person name="Braus G.H."/>
            <person name="Braus-Stromeyer S.A."/>
            <person name="Corrochano L.M."/>
            <person name="Dai Z."/>
            <person name="van Dijck P.W."/>
            <person name="Hofmann G."/>
            <person name="Lasure L.L."/>
            <person name="Magnuson J.K."/>
            <person name="Menke H."/>
            <person name="Meijer M."/>
            <person name="Meijer S.L."/>
            <person name="Nielsen J.B."/>
            <person name="Nielsen M.L."/>
            <person name="van Ooyen A.J."/>
            <person name="Pel H.J."/>
            <person name="Poulsen L."/>
            <person name="Samson R.A."/>
            <person name="Stam H."/>
            <person name="Tsang A."/>
            <person name="van den Brink J.M."/>
            <person name="Atkins A."/>
            <person name="Aerts A."/>
            <person name="Shapiro H."/>
            <person name="Pangilinan J."/>
            <person name="Salamov A."/>
            <person name="Lou Y."/>
            <person name="Lindquist E."/>
            <person name="Lucas S."/>
            <person name="Grimwood J."/>
            <person name="Grigoriev I.V."/>
            <person name="Kubicek C.P."/>
            <person name="Martinez D."/>
            <person name="van Peij N.N."/>
            <person name="Roubos J.A."/>
            <person name="Nielsen J."/>
            <person name="Baker S.E."/>
        </authorList>
    </citation>
    <scope>NUCLEOTIDE SEQUENCE [LARGE SCALE GENOMIC DNA]</scope>
    <source>
        <strain evidence="4">ATCC 1015 / CBS 113.46 / FGSC A1144 / LSHB Ac4 / NCTC 3858a / NRRL 328 / USDA 3528.7</strain>
    </source>
</reference>
<accession>G3XM35</accession>
<keyword evidence="2" id="KW-1133">Transmembrane helix</keyword>
<keyword evidence="2" id="KW-0812">Transmembrane</keyword>
<feature type="transmembrane region" description="Helical" evidence="2">
    <location>
        <begin position="122"/>
        <end position="140"/>
    </location>
</feature>
<feature type="region of interest" description="Disordered" evidence="1">
    <location>
        <begin position="23"/>
        <end position="54"/>
    </location>
</feature>
<comment type="caution">
    <text evidence="3">The sequence shown here is derived from an EMBL/GenBank/DDBJ whole genome shotgun (WGS) entry which is preliminary data.</text>
</comment>
<dbReference type="AlphaFoldDB" id="G3XM35"/>
<dbReference type="HOGENOM" id="CLU_1495841_0_0_1"/>
<evidence type="ECO:0000313" key="4">
    <source>
        <dbReference type="Proteomes" id="UP000009038"/>
    </source>
</evidence>
<protein>
    <submittedName>
        <fullName evidence="3">Uncharacterized protein</fullName>
    </submittedName>
</protein>
<sequence length="180" mass="19560">MGPVLHFNWIVFHCNPCQGVETSTRYEPRPSAKGGFPPVVQSPPSVPSKSPSCPESDVPGLVIVPGSDGWPSGRMLSNLGIGGYTSAPFHPIGDMLVRYIVSVATRETSMVLSGQFWTTVKVPYLFVITFLVFYLARLALAKMIHTDILGHVTLLQGLLIVTIGFITPRMISSDYPAKSQ</sequence>
<feature type="transmembrane region" description="Helical" evidence="2">
    <location>
        <begin position="152"/>
        <end position="171"/>
    </location>
</feature>
<dbReference type="EMBL" id="ACJE01000001">
    <property type="protein sequence ID" value="EHA28148.1"/>
    <property type="molecule type" value="Genomic_DNA"/>
</dbReference>
<gene>
    <name evidence="3" type="ORF">ASPNIDRAFT_43538</name>
</gene>
<evidence type="ECO:0000313" key="3">
    <source>
        <dbReference type="EMBL" id="EHA28148.1"/>
    </source>
</evidence>
<keyword evidence="2" id="KW-0472">Membrane</keyword>
<name>G3XM35_ASPNA</name>
<proteinExistence type="predicted"/>
<evidence type="ECO:0000256" key="2">
    <source>
        <dbReference type="SAM" id="Phobius"/>
    </source>
</evidence>
<evidence type="ECO:0000256" key="1">
    <source>
        <dbReference type="SAM" id="MobiDB-lite"/>
    </source>
</evidence>
<organism evidence="3 4">
    <name type="scientific">Aspergillus niger (strain ATCC 1015 / CBS 113.46 / FGSC A1144 / LSHB Ac4 / NCTC 3858a / NRRL 328 / USDA 3528.7)</name>
    <dbReference type="NCBI Taxonomy" id="380704"/>
    <lineage>
        <taxon>Eukaryota</taxon>
        <taxon>Fungi</taxon>
        <taxon>Dikarya</taxon>
        <taxon>Ascomycota</taxon>
        <taxon>Pezizomycotina</taxon>
        <taxon>Eurotiomycetes</taxon>
        <taxon>Eurotiomycetidae</taxon>
        <taxon>Eurotiales</taxon>
        <taxon>Aspergillaceae</taxon>
        <taxon>Aspergillus</taxon>
        <taxon>Aspergillus subgen. Circumdati</taxon>
    </lineage>
</organism>
<dbReference type="Proteomes" id="UP000009038">
    <property type="component" value="Unassembled WGS sequence"/>
</dbReference>